<dbReference type="SMART" id="SM00530">
    <property type="entry name" value="HTH_XRE"/>
    <property type="match status" value="1"/>
</dbReference>
<evidence type="ECO:0000256" key="2">
    <source>
        <dbReference type="ARBA" id="ARBA00023125"/>
    </source>
</evidence>
<dbReference type="OrthoDB" id="7349669at2"/>
<dbReference type="InterPro" id="IPR052359">
    <property type="entry name" value="HTH-type_reg/antitoxin"/>
</dbReference>
<dbReference type="PANTHER" id="PTHR36511">
    <property type="entry name" value="MERR FAMILY BACTERIAL REGULATORY PROTEIN"/>
    <property type="match status" value="1"/>
</dbReference>
<reference evidence="5 7" key="1">
    <citation type="submission" date="2015-03" db="EMBL/GenBank/DDBJ databases">
        <authorList>
            <person name="Hassan Y.I."/>
            <person name="Lepp D."/>
            <person name="Zhou T."/>
        </authorList>
    </citation>
    <scope>NUCLEOTIDE SEQUENCE [LARGE SCALE GENOMIC DNA]</scope>
    <source>
        <strain evidence="5 7">DSM 17137</strain>
    </source>
</reference>
<keyword evidence="7" id="KW-1185">Reference proteome</keyword>
<dbReference type="Gene3D" id="1.10.260.40">
    <property type="entry name" value="lambda repressor-like DNA-binding domains"/>
    <property type="match status" value="1"/>
</dbReference>
<sequence length="145" mass="16080">MAALRKELPETMTSPETGETLYRDVRAFTVTFKGKSATVELPGYYPTGSNDGIHVGDDMAVTDAALRALKEEVEGIPTPDTIRRVRKKLKLSQREAGGLLKVGENAFDKYERGLIEPSGPTSQLLRLLDQHPELVKDLRMTHKMA</sequence>
<dbReference type="GO" id="GO:0003677">
    <property type="term" value="F:DNA binding"/>
    <property type="evidence" value="ECO:0007669"/>
    <property type="project" value="UniProtKB-KW"/>
</dbReference>
<name>A0A0F5LSM7_9HYPH</name>
<dbReference type="NCBIfam" id="TIGR03830">
    <property type="entry name" value="CxxCG_CxxCG_HTH"/>
    <property type="match status" value="1"/>
</dbReference>
<dbReference type="SUPFAM" id="SSF47413">
    <property type="entry name" value="lambda repressor-like DNA-binding domains"/>
    <property type="match status" value="1"/>
</dbReference>
<dbReference type="PROSITE" id="PS50943">
    <property type="entry name" value="HTH_CROC1"/>
    <property type="match status" value="1"/>
</dbReference>
<evidence type="ECO:0000256" key="1">
    <source>
        <dbReference type="ARBA" id="ARBA00023015"/>
    </source>
</evidence>
<dbReference type="RefSeq" id="WP_046135114.1">
    <property type="nucleotide sequence ID" value="NZ_FQVC01000009.1"/>
</dbReference>
<dbReference type="InterPro" id="IPR032758">
    <property type="entry name" value="MqsA/HigA-2"/>
</dbReference>
<keyword evidence="3" id="KW-0804">Transcription</keyword>
<dbReference type="EMBL" id="FQVC01000009">
    <property type="protein sequence ID" value="SHF55669.1"/>
    <property type="molecule type" value="Genomic_DNA"/>
</dbReference>
<feature type="domain" description="HTH cro/C1-type" evidence="4">
    <location>
        <begin position="82"/>
        <end position="135"/>
    </location>
</feature>
<dbReference type="InterPro" id="IPR001387">
    <property type="entry name" value="Cro/C1-type_HTH"/>
</dbReference>
<dbReference type="AlphaFoldDB" id="A0A0F5LSM7"/>
<evidence type="ECO:0000313" key="6">
    <source>
        <dbReference type="EMBL" id="SHF55669.1"/>
    </source>
</evidence>
<dbReference type="InterPro" id="IPR010982">
    <property type="entry name" value="Lambda_DNA-bd_dom_sf"/>
</dbReference>
<evidence type="ECO:0000259" key="4">
    <source>
        <dbReference type="PROSITE" id="PS50943"/>
    </source>
</evidence>
<keyword evidence="1" id="KW-0805">Transcription regulation</keyword>
<gene>
    <name evidence="6" type="ORF">SAMN02745223_02973</name>
    <name evidence="5" type="ORF">VW29_09625</name>
</gene>
<dbReference type="EMBL" id="LAJF01000068">
    <property type="protein sequence ID" value="KKB84652.1"/>
    <property type="molecule type" value="Genomic_DNA"/>
</dbReference>
<dbReference type="STRING" id="1121477.SAMN02745223_02973"/>
<keyword evidence="2" id="KW-0238">DNA-binding</keyword>
<reference evidence="6 8" key="2">
    <citation type="submission" date="2016-11" db="EMBL/GenBank/DDBJ databases">
        <authorList>
            <person name="Jaros S."/>
            <person name="Januszkiewicz K."/>
            <person name="Wedrychowicz H."/>
        </authorList>
    </citation>
    <scope>NUCLEOTIDE SEQUENCE [LARGE SCALE GENOMIC DNA]</scope>
    <source>
        <strain evidence="6 8">DSM 17137</strain>
    </source>
</reference>
<dbReference type="Proteomes" id="UP000033608">
    <property type="component" value="Unassembled WGS sequence"/>
</dbReference>
<proteinExistence type="predicted"/>
<dbReference type="Proteomes" id="UP000184533">
    <property type="component" value="Unassembled WGS sequence"/>
</dbReference>
<dbReference type="Pfam" id="PF15731">
    <property type="entry name" value="MqsA_antitoxin"/>
    <property type="match status" value="1"/>
</dbReference>
<evidence type="ECO:0000313" key="8">
    <source>
        <dbReference type="Proteomes" id="UP000184533"/>
    </source>
</evidence>
<accession>A0A0F5LSM7</accession>
<dbReference type="PANTHER" id="PTHR36511:SF4">
    <property type="entry name" value="ANTITOXIN MQSA"/>
    <property type="match status" value="1"/>
</dbReference>
<organism evidence="5 7">
    <name type="scientific">Devosia limi DSM 17137</name>
    <dbReference type="NCBI Taxonomy" id="1121477"/>
    <lineage>
        <taxon>Bacteria</taxon>
        <taxon>Pseudomonadati</taxon>
        <taxon>Pseudomonadota</taxon>
        <taxon>Alphaproteobacteria</taxon>
        <taxon>Hyphomicrobiales</taxon>
        <taxon>Devosiaceae</taxon>
        <taxon>Devosia</taxon>
    </lineage>
</organism>
<protein>
    <submittedName>
        <fullName evidence="6">HTH-type transcriptional regulator / antitoxin MqsA</fullName>
    </submittedName>
    <submittedName>
        <fullName evidence="5">XRE family transcriptional regulator</fullName>
    </submittedName>
</protein>
<evidence type="ECO:0000313" key="7">
    <source>
        <dbReference type="Proteomes" id="UP000033608"/>
    </source>
</evidence>
<dbReference type="PATRIC" id="fig|1121477.3.peg.3030"/>
<evidence type="ECO:0000256" key="3">
    <source>
        <dbReference type="ARBA" id="ARBA00023163"/>
    </source>
</evidence>
<dbReference type="InterPro" id="IPR022452">
    <property type="entry name" value="MqsA"/>
</dbReference>
<evidence type="ECO:0000313" key="5">
    <source>
        <dbReference type="EMBL" id="KKB84652.1"/>
    </source>
</evidence>